<dbReference type="RefSeq" id="WP_345863945.1">
    <property type="nucleotide sequence ID" value="NZ_JBDIMF010000002.1"/>
</dbReference>
<organism evidence="2 3">
    <name type="scientific">Sphingomonas qilianensis</name>
    <dbReference type="NCBI Taxonomy" id="1736690"/>
    <lineage>
        <taxon>Bacteria</taxon>
        <taxon>Pseudomonadati</taxon>
        <taxon>Pseudomonadota</taxon>
        <taxon>Alphaproteobacteria</taxon>
        <taxon>Sphingomonadales</taxon>
        <taxon>Sphingomonadaceae</taxon>
        <taxon>Sphingomonas</taxon>
    </lineage>
</organism>
<evidence type="ECO:0000256" key="1">
    <source>
        <dbReference type="SAM" id="MobiDB-lite"/>
    </source>
</evidence>
<comment type="caution">
    <text evidence="2">The sequence shown here is derived from an EMBL/GenBank/DDBJ whole genome shotgun (WGS) entry which is preliminary data.</text>
</comment>
<feature type="region of interest" description="Disordered" evidence="1">
    <location>
        <begin position="105"/>
        <end position="136"/>
    </location>
</feature>
<name>A0ABU9XQN7_9SPHN</name>
<evidence type="ECO:0008006" key="4">
    <source>
        <dbReference type="Google" id="ProtNLM"/>
    </source>
</evidence>
<dbReference type="Proteomes" id="UP001404104">
    <property type="component" value="Unassembled WGS sequence"/>
</dbReference>
<accession>A0ABU9XQN7</accession>
<dbReference type="EMBL" id="JBDIMF010000002">
    <property type="protein sequence ID" value="MEN2786142.1"/>
    <property type="molecule type" value="Genomic_DNA"/>
</dbReference>
<gene>
    <name evidence="2" type="ORF">ABC969_06860</name>
</gene>
<sequence>MSFAIATNAVLILLCVAVLVQSVRLLRGFRIIKSGDLAETVRSLDRATAEAHVVLAELKELLAVDGAANARAIASGSTMREELSMMVGIGNAIAERIMDAAEKAGVQRDEEATAAPRKSPRAAARKRPPVAVSGAQ</sequence>
<proteinExistence type="predicted"/>
<protein>
    <recommendedName>
        <fullName evidence="4">DUF2802 domain-containing protein</fullName>
    </recommendedName>
</protein>
<keyword evidence="3" id="KW-1185">Reference proteome</keyword>
<evidence type="ECO:0000313" key="2">
    <source>
        <dbReference type="EMBL" id="MEN2786142.1"/>
    </source>
</evidence>
<feature type="compositionally biased region" description="Basic residues" evidence="1">
    <location>
        <begin position="118"/>
        <end position="128"/>
    </location>
</feature>
<reference evidence="2 3" key="1">
    <citation type="submission" date="2024-05" db="EMBL/GenBank/DDBJ databases">
        <authorList>
            <person name="Liu Q."/>
            <person name="Xin Y.-H."/>
        </authorList>
    </citation>
    <scope>NUCLEOTIDE SEQUENCE [LARGE SCALE GENOMIC DNA]</scope>
    <source>
        <strain evidence="2 3">CGMCC 1.15349</strain>
    </source>
</reference>
<evidence type="ECO:0000313" key="3">
    <source>
        <dbReference type="Proteomes" id="UP001404104"/>
    </source>
</evidence>